<dbReference type="EMBL" id="CP031422">
    <property type="protein sequence ID" value="AZS39233.1"/>
    <property type="molecule type" value="Genomic_DNA"/>
</dbReference>
<dbReference type="InterPro" id="IPR018484">
    <property type="entry name" value="FGGY_N"/>
</dbReference>
<evidence type="ECO:0000313" key="9">
    <source>
        <dbReference type="Proteomes" id="UP000274841"/>
    </source>
</evidence>
<sequence length="495" mass="52218">MELFLGIDVGTYETKGVLVDATGHVHAEARSRHGISTPAPGMVEQDADAVWWHDLVEVASTLRQAVPDAAIVAVACSAIGPCVLPVDAELRPLRPAILYGVDTRATEEIDLLETRLGREEIFRRAGNALTSQSSGPKILWIERNEPEVAARTRWYLTSQSYLVARLTGQVVIDHATAGYFHPCYDLARLEWNLDGIDDLIRPETLPPLGWSTDVAGAVTAAAAAATGIPEGTPVLVGTTDAVAEAVGASVMAADDLMLMYGSSGYFIRVTDEPHADPRLWAAPFALRGRYVLAAGTSTAGTATRWIADLLGLDHGDGDTAMFGRLMELVRSAPPGANGVLHLPHFSGERTPLHDADARASFSGLTLSTGRADLARAVVEGVGQSIALAVSALLDGGAAAPRVVAIGGGTHNEVLVQTVGDLTGLHQRTAATLGAAYGDAMLAAIGLGIVTEEQAASWVAFSGEVVPDEDANPQLQTAYERFPKTYRALRALREVD</sequence>
<comment type="similarity">
    <text evidence="1 5">Belongs to the FGGY kinase family.</text>
</comment>
<dbReference type="PANTHER" id="PTHR43095">
    <property type="entry name" value="SUGAR KINASE"/>
    <property type="match status" value="1"/>
</dbReference>
<feature type="domain" description="Carbohydrate kinase FGGY N-terminal" evidence="6">
    <location>
        <begin position="4"/>
        <end position="247"/>
    </location>
</feature>
<dbReference type="SUPFAM" id="SSF53067">
    <property type="entry name" value="Actin-like ATPase domain"/>
    <property type="match status" value="2"/>
</dbReference>
<name>A0A3S9WGR9_9MICO</name>
<dbReference type="InterPro" id="IPR043129">
    <property type="entry name" value="ATPase_NBD"/>
</dbReference>
<dbReference type="Proteomes" id="UP000274841">
    <property type="component" value="Chromosome"/>
</dbReference>
<evidence type="ECO:0000256" key="3">
    <source>
        <dbReference type="ARBA" id="ARBA00022679"/>
    </source>
</evidence>
<evidence type="ECO:0000256" key="1">
    <source>
        <dbReference type="ARBA" id="ARBA00009156"/>
    </source>
</evidence>
<reference evidence="8 9" key="1">
    <citation type="submission" date="2018-08" db="EMBL/GenBank/DDBJ databases">
        <title>Microbacterium oxydans strain HG3.</title>
        <authorList>
            <person name="ORTET P."/>
        </authorList>
    </citation>
    <scope>NUCLEOTIDE SEQUENCE [LARGE SCALE GENOMIC DNA]</scope>
    <source>
        <strain evidence="8 9">HG3</strain>
    </source>
</reference>
<dbReference type="InterPro" id="IPR018483">
    <property type="entry name" value="Carb_kinase_FGGY_CS"/>
</dbReference>
<dbReference type="Pfam" id="PF02782">
    <property type="entry name" value="FGGY_C"/>
    <property type="match status" value="1"/>
</dbReference>
<feature type="domain" description="Carbohydrate kinase FGGY C-terminal" evidence="7">
    <location>
        <begin position="257"/>
        <end position="445"/>
    </location>
</feature>
<dbReference type="PANTHER" id="PTHR43095:SF5">
    <property type="entry name" value="XYLULOSE KINASE"/>
    <property type="match status" value="1"/>
</dbReference>
<dbReference type="KEGG" id="moy:CVS54_00534"/>
<dbReference type="GO" id="GO:0004856">
    <property type="term" value="F:D-xylulokinase activity"/>
    <property type="evidence" value="ECO:0007669"/>
    <property type="project" value="UniProtKB-EC"/>
</dbReference>
<gene>
    <name evidence="8" type="primary">xylB_1</name>
    <name evidence="8" type="ORF">CVS54_00534</name>
</gene>
<dbReference type="PROSITE" id="PS00445">
    <property type="entry name" value="FGGY_KINASES_2"/>
    <property type="match status" value="1"/>
</dbReference>
<keyword evidence="4 5" id="KW-0418">Kinase</keyword>
<evidence type="ECO:0000256" key="5">
    <source>
        <dbReference type="RuleBase" id="RU003733"/>
    </source>
</evidence>
<evidence type="ECO:0000259" key="7">
    <source>
        <dbReference type="Pfam" id="PF02782"/>
    </source>
</evidence>
<proteinExistence type="inferred from homology"/>
<evidence type="ECO:0000259" key="6">
    <source>
        <dbReference type="Pfam" id="PF00370"/>
    </source>
</evidence>
<keyword evidence="2" id="KW-0859">Xylose metabolism</keyword>
<dbReference type="InterPro" id="IPR000577">
    <property type="entry name" value="Carb_kinase_FGGY"/>
</dbReference>
<organism evidence="8 9">
    <name type="scientific">Microbacterium oxydans</name>
    <dbReference type="NCBI Taxonomy" id="82380"/>
    <lineage>
        <taxon>Bacteria</taxon>
        <taxon>Bacillati</taxon>
        <taxon>Actinomycetota</taxon>
        <taxon>Actinomycetes</taxon>
        <taxon>Micrococcales</taxon>
        <taxon>Microbacteriaceae</taxon>
        <taxon>Microbacterium</taxon>
    </lineage>
</organism>
<dbReference type="PIRSF" id="PIRSF000538">
    <property type="entry name" value="GlpK"/>
    <property type="match status" value="1"/>
</dbReference>
<accession>A0A3S9WGR9</accession>
<dbReference type="CDD" id="cd07804">
    <property type="entry name" value="ASKHA_NBD_FGGY_RrXK-like"/>
    <property type="match status" value="1"/>
</dbReference>
<keyword evidence="3 5" id="KW-0808">Transferase</keyword>
<dbReference type="InterPro" id="IPR018485">
    <property type="entry name" value="FGGY_C"/>
</dbReference>
<dbReference type="InterPro" id="IPR050406">
    <property type="entry name" value="FGGY_Carb_Kinase"/>
</dbReference>
<dbReference type="RefSeq" id="WP_127011697.1">
    <property type="nucleotide sequence ID" value="NZ_CP031422.1"/>
</dbReference>
<dbReference type="GO" id="GO:0042732">
    <property type="term" value="P:D-xylose metabolic process"/>
    <property type="evidence" value="ECO:0007669"/>
    <property type="project" value="UniProtKB-KW"/>
</dbReference>
<evidence type="ECO:0000313" key="8">
    <source>
        <dbReference type="EMBL" id="AZS39233.1"/>
    </source>
</evidence>
<evidence type="ECO:0000256" key="4">
    <source>
        <dbReference type="ARBA" id="ARBA00022777"/>
    </source>
</evidence>
<dbReference type="Pfam" id="PF00370">
    <property type="entry name" value="FGGY_N"/>
    <property type="match status" value="1"/>
</dbReference>
<protein>
    <submittedName>
        <fullName evidence="8">Xylulose kinase</fullName>
        <ecNumber evidence="8">2.7.1.17</ecNumber>
    </submittedName>
</protein>
<dbReference type="AlphaFoldDB" id="A0A3S9WGR9"/>
<dbReference type="Gene3D" id="3.30.420.40">
    <property type="match status" value="2"/>
</dbReference>
<dbReference type="EC" id="2.7.1.17" evidence="8"/>
<evidence type="ECO:0000256" key="2">
    <source>
        <dbReference type="ARBA" id="ARBA00022629"/>
    </source>
</evidence>
<keyword evidence="2" id="KW-0119">Carbohydrate metabolism</keyword>